<keyword evidence="1" id="KW-0175">Coiled coil</keyword>
<evidence type="ECO:0000313" key="2">
    <source>
        <dbReference type="EMBL" id="PIU46584.1"/>
    </source>
</evidence>
<protein>
    <submittedName>
        <fullName evidence="2">Uncharacterized protein</fullName>
    </submittedName>
</protein>
<accession>A0A2M6Z2F2</accession>
<feature type="coiled-coil region" evidence="1">
    <location>
        <begin position="124"/>
        <end position="168"/>
    </location>
</feature>
<evidence type="ECO:0000256" key="1">
    <source>
        <dbReference type="SAM" id="Coils"/>
    </source>
</evidence>
<name>A0A2M6Z2F2_9BACT</name>
<proteinExistence type="predicted"/>
<organism evidence="2 3">
    <name type="scientific">bacterium (Candidatus Gribaldobacteria) CG07_land_8_20_14_0_80_33_18</name>
    <dbReference type="NCBI Taxonomy" id="2014272"/>
    <lineage>
        <taxon>Bacteria</taxon>
        <taxon>Candidatus Gribaldobacteria</taxon>
    </lineage>
</organism>
<gene>
    <name evidence="2" type="ORF">COS93_02195</name>
</gene>
<sequence>MSPAIGLAQTSNAPAPSTMNITSPQTTAVSPMPIKCGVNTFVVNNDCGIGAFKNAYVQCYDGYETTLGDATSCKSSETWQQYAKEVCVNRCSTGKEPNIIPKPLPLPASAPTATAKPTSVCYISDNLMQEYDQLILKLQKAESDKARAEEITKKIIALKQEIEKQRRECANAPQPTTTSRPVPLAPPIAIDKPITVLVNRCDEVAQWENKIVYYKKLSNSSDVDLKKDGFSREEIEKILKDLSLGLEKVKAQCSNQSGTITAPGTAITGSVSATETIKPVVVESGQEISAYYKTRLEKTASAKGEEKQIEELKALRDEIDGLIANLIKSRKELEVSELNTLATEVKVSRGEIKADNIAVKTTEKKILVNVGDRPVSVEPTASQVLIRDKSLEIKTDEVVIKENVLSVGGVEVKMSASEVAEKLGITPQTIELKEENTKAVYNMKIEERRKLFGFIPFNIQKTVAADAANGNVLTERLPWYSFLTTK</sequence>
<dbReference type="EMBL" id="PEWP01000043">
    <property type="protein sequence ID" value="PIU46584.1"/>
    <property type="molecule type" value="Genomic_DNA"/>
</dbReference>
<evidence type="ECO:0000313" key="3">
    <source>
        <dbReference type="Proteomes" id="UP000228777"/>
    </source>
</evidence>
<dbReference type="AlphaFoldDB" id="A0A2M6Z2F2"/>
<dbReference type="Proteomes" id="UP000228777">
    <property type="component" value="Unassembled WGS sequence"/>
</dbReference>
<feature type="coiled-coil region" evidence="1">
    <location>
        <begin position="305"/>
        <end position="332"/>
    </location>
</feature>
<reference evidence="3" key="1">
    <citation type="submission" date="2017-09" db="EMBL/GenBank/DDBJ databases">
        <title>Depth-based differentiation of microbial function through sediment-hosted aquifers and enrichment of novel symbionts in the deep terrestrial subsurface.</title>
        <authorList>
            <person name="Probst A.J."/>
            <person name="Ladd B."/>
            <person name="Jarett J.K."/>
            <person name="Geller-Mcgrath D.E."/>
            <person name="Sieber C.M.K."/>
            <person name="Emerson J.B."/>
            <person name="Anantharaman K."/>
            <person name="Thomas B.C."/>
            <person name="Malmstrom R."/>
            <person name="Stieglmeier M."/>
            <person name="Klingl A."/>
            <person name="Woyke T."/>
            <person name="Ryan C.M."/>
            <person name="Banfield J.F."/>
        </authorList>
    </citation>
    <scope>NUCLEOTIDE SEQUENCE [LARGE SCALE GENOMIC DNA]</scope>
</reference>
<comment type="caution">
    <text evidence="2">The sequence shown here is derived from an EMBL/GenBank/DDBJ whole genome shotgun (WGS) entry which is preliminary data.</text>
</comment>